<accession>A0ABU9TTC9</accession>
<proteinExistence type="predicted"/>
<sequence length="112" mass="13518">MLKLVKDFRNYQFVFYWIDASLNKVSPHLPTKQYAQEWLIHYHFDMYPGKERRRRMVDRRSGLHKMNLSGVQIFFSQRKASIKGRRRSDRDIGVDYDLSKKKLKKLHSARTG</sequence>
<organism evidence="1 2">
    <name type="scientific">Neptuniibacter pectenicola</name>
    <dbReference type="NCBI Taxonomy" id="1806669"/>
    <lineage>
        <taxon>Bacteria</taxon>
        <taxon>Pseudomonadati</taxon>
        <taxon>Pseudomonadota</taxon>
        <taxon>Gammaproteobacteria</taxon>
        <taxon>Oceanospirillales</taxon>
        <taxon>Oceanospirillaceae</taxon>
        <taxon>Neptuniibacter</taxon>
    </lineage>
</organism>
<gene>
    <name evidence="1" type="ORF">WNY58_11305</name>
</gene>
<dbReference type="RefSeq" id="WP_342854570.1">
    <property type="nucleotide sequence ID" value="NZ_JBBMRA010000010.1"/>
</dbReference>
<name>A0ABU9TTC9_9GAMM</name>
<protein>
    <submittedName>
        <fullName evidence="1">Uncharacterized protein</fullName>
    </submittedName>
</protein>
<dbReference type="Proteomes" id="UP001449225">
    <property type="component" value="Unassembled WGS sequence"/>
</dbReference>
<evidence type="ECO:0000313" key="2">
    <source>
        <dbReference type="Proteomes" id="UP001449225"/>
    </source>
</evidence>
<dbReference type="EMBL" id="JBBMRA010000010">
    <property type="protein sequence ID" value="MEM5536979.1"/>
    <property type="molecule type" value="Genomic_DNA"/>
</dbReference>
<comment type="caution">
    <text evidence="1">The sequence shown here is derived from an EMBL/GenBank/DDBJ whole genome shotgun (WGS) entry which is preliminary data.</text>
</comment>
<keyword evidence="2" id="KW-1185">Reference proteome</keyword>
<reference evidence="1 2" key="1">
    <citation type="submission" date="2024-03" db="EMBL/GenBank/DDBJ databases">
        <title>Community enrichment and isolation of bacterial strains for fucoidan degradation.</title>
        <authorList>
            <person name="Sichert A."/>
        </authorList>
    </citation>
    <scope>NUCLEOTIDE SEQUENCE [LARGE SCALE GENOMIC DNA]</scope>
    <source>
        <strain evidence="1 2">AS76</strain>
    </source>
</reference>
<evidence type="ECO:0000313" key="1">
    <source>
        <dbReference type="EMBL" id="MEM5536979.1"/>
    </source>
</evidence>